<dbReference type="InterPro" id="IPR001387">
    <property type="entry name" value="Cro/C1-type_HTH"/>
</dbReference>
<dbReference type="EMBL" id="CP157390">
    <property type="protein sequence ID" value="XBM47318.1"/>
    <property type="molecule type" value="Genomic_DNA"/>
</dbReference>
<dbReference type="PROSITE" id="PS50943">
    <property type="entry name" value="HTH_CROC1"/>
    <property type="match status" value="1"/>
</dbReference>
<gene>
    <name evidence="3" type="ORF">AAME72_14670</name>
</gene>
<dbReference type="Gene3D" id="1.10.260.40">
    <property type="entry name" value="lambda repressor-like DNA-binding domains"/>
    <property type="match status" value="1"/>
</dbReference>
<dbReference type="PANTHER" id="PTHR46797:SF1">
    <property type="entry name" value="METHYLPHOSPHONATE SYNTHASE"/>
    <property type="match status" value="1"/>
</dbReference>
<dbReference type="GO" id="GO:0005829">
    <property type="term" value="C:cytosol"/>
    <property type="evidence" value="ECO:0007669"/>
    <property type="project" value="TreeGrafter"/>
</dbReference>
<sequence>MRQPSSPAALVFGSRVRYARIALGLSQETIAELAQIHVTNYGKIERGLTNPSLTTLIRIATVLGMEVSTLTDGLGAADLPPRFDVLTAQAFIEARDRHR</sequence>
<name>A0AAU7GBI1_9MICO</name>
<dbReference type="SMART" id="SM00530">
    <property type="entry name" value="HTH_XRE"/>
    <property type="match status" value="1"/>
</dbReference>
<dbReference type="CDD" id="cd00093">
    <property type="entry name" value="HTH_XRE"/>
    <property type="match status" value="1"/>
</dbReference>
<dbReference type="Pfam" id="PF01381">
    <property type="entry name" value="HTH_3"/>
    <property type="match status" value="1"/>
</dbReference>
<dbReference type="InterPro" id="IPR010982">
    <property type="entry name" value="Lambda_DNA-bd_dom_sf"/>
</dbReference>
<evidence type="ECO:0000259" key="2">
    <source>
        <dbReference type="PROSITE" id="PS50943"/>
    </source>
</evidence>
<organism evidence="3">
    <name type="scientific">Leifsonia sp. NPDC080035</name>
    <dbReference type="NCBI Taxonomy" id="3143936"/>
    <lineage>
        <taxon>Bacteria</taxon>
        <taxon>Bacillati</taxon>
        <taxon>Actinomycetota</taxon>
        <taxon>Actinomycetes</taxon>
        <taxon>Micrococcales</taxon>
        <taxon>Microbacteriaceae</taxon>
        <taxon>Leifsonia</taxon>
    </lineage>
</organism>
<dbReference type="GO" id="GO:0003700">
    <property type="term" value="F:DNA-binding transcription factor activity"/>
    <property type="evidence" value="ECO:0007669"/>
    <property type="project" value="TreeGrafter"/>
</dbReference>
<dbReference type="RefSeq" id="WP_348787291.1">
    <property type="nucleotide sequence ID" value="NZ_CP157390.1"/>
</dbReference>
<reference evidence="3" key="1">
    <citation type="submission" date="2024-05" db="EMBL/GenBank/DDBJ databases">
        <title>The Natural Products Discovery Center: Release of the First 8490 Sequenced Strains for Exploring Actinobacteria Biosynthetic Diversity.</title>
        <authorList>
            <person name="Kalkreuter E."/>
            <person name="Kautsar S.A."/>
            <person name="Yang D."/>
            <person name="Bader C.D."/>
            <person name="Teijaro C.N."/>
            <person name="Fluegel L."/>
            <person name="Davis C.M."/>
            <person name="Simpson J.R."/>
            <person name="Lauterbach L."/>
            <person name="Steele A.D."/>
            <person name="Gui C."/>
            <person name="Meng S."/>
            <person name="Li G."/>
            <person name="Viehrig K."/>
            <person name="Ye F."/>
            <person name="Su P."/>
            <person name="Kiefer A.F."/>
            <person name="Nichols A."/>
            <person name="Cepeda A.J."/>
            <person name="Yan W."/>
            <person name="Fan B."/>
            <person name="Jiang Y."/>
            <person name="Adhikari A."/>
            <person name="Zheng C.-J."/>
            <person name="Schuster L."/>
            <person name="Cowan T.M."/>
            <person name="Smanski M.J."/>
            <person name="Chevrette M.G."/>
            <person name="de Carvalho L.P.S."/>
            <person name="Shen B."/>
        </authorList>
    </citation>
    <scope>NUCLEOTIDE SEQUENCE</scope>
    <source>
        <strain evidence="3">NPDC080035</strain>
    </source>
</reference>
<protein>
    <submittedName>
        <fullName evidence="3">Helix-turn-helix transcriptional regulator</fullName>
    </submittedName>
</protein>
<dbReference type="SUPFAM" id="SSF47413">
    <property type="entry name" value="lambda repressor-like DNA-binding domains"/>
    <property type="match status" value="1"/>
</dbReference>
<evidence type="ECO:0000313" key="3">
    <source>
        <dbReference type="EMBL" id="XBM47318.1"/>
    </source>
</evidence>
<dbReference type="PANTHER" id="PTHR46797">
    <property type="entry name" value="HTH-TYPE TRANSCRIPTIONAL REGULATOR"/>
    <property type="match status" value="1"/>
</dbReference>
<feature type="domain" description="HTH cro/C1-type" evidence="2">
    <location>
        <begin position="16"/>
        <end position="70"/>
    </location>
</feature>
<evidence type="ECO:0000256" key="1">
    <source>
        <dbReference type="ARBA" id="ARBA00023125"/>
    </source>
</evidence>
<proteinExistence type="predicted"/>
<accession>A0AAU7GBI1</accession>
<dbReference type="InterPro" id="IPR050807">
    <property type="entry name" value="TransReg_Diox_bact_type"/>
</dbReference>
<dbReference type="GO" id="GO:0003677">
    <property type="term" value="F:DNA binding"/>
    <property type="evidence" value="ECO:0007669"/>
    <property type="project" value="UniProtKB-KW"/>
</dbReference>
<dbReference type="AlphaFoldDB" id="A0AAU7GBI1"/>
<keyword evidence="1" id="KW-0238">DNA-binding</keyword>